<sequence>MLNCAFTTFVNRGIAERTAEALSAQGGIEVLGKRGKVVWGKSRPARGGAAAAGSAAGKAKAAA</sequence>
<comment type="caution">
    <text evidence="1">The sequence shown here is derived from an EMBL/GenBank/DDBJ whole genome shotgun (WGS) entry which is preliminary data.</text>
</comment>
<accession>A0ACC2XHG5</accession>
<gene>
    <name evidence="1" type="ORF">QFC24_003870</name>
</gene>
<protein>
    <submittedName>
        <fullName evidence="1">Uncharacterized protein</fullName>
    </submittedName>
</protein>
<dbReference type="EMBL" id="JASBWV010000013">
    <property type="protein sequence ID" value="KAJ9122834.1"/>
    <property type="molecule type" value="Genomic_DNA"/>
</dbReference>
<name>A0ACC2XHG5_9TREE</name>
<evidence type="ECO:0000313" key="2">
    <source>
        <dbReference type="Proteomes" id="UP001234202"/>
    </source>
</evidence>
<proteinExistence type="predicted"/>
<keyword evidence="2" id="KW-1185">Reference proteome</keyword>
<evidence type="ECO:0000313" key="1">
    <source>
        <dbReference type="EMBL" id="KAJ9122834.1"/>
    </source>
</evidence>
<reference evidence="1" key="1">
    <citation type="submission" date="2023-04" db="EMBL/GenBank/DDBJ databases">
        <title>Draft Genome sequencing of Naganishia species isolated from polar environments using Oxford Nanopore Technology.</title>
        <authorList>
            <person name="Leo P."/>
            <person name="Venkateswaran K."/>
        </authorList>
    </citation>
    <scope>NUCLEOTIDE SEQUENCE</scope>
    <source>
        <strain evidence="1">DBVPG 5303</strain>
    </source>
</reference>
<dbReference type="Proteomes" id="UP001234202">
    <property type="component" value="Unassembled WGS sequence"/>
</dbReference>
<organism evidence="1 2">
    <name type="scientific">Naganishia onofrii</name>
    <dbReference type="NCBI Taxonomy" id="1851511"/>
    <lineage>
        <taxon>Eukaryota</taxon>
        <taxon>Fungi</taxon>
        <taxon>Dikarya</taxon>
        <taxon>Basidiomycota</taxon>
        <taxon>Agaricomycotina</taxon>
        <taxon>Tremellomycetes</taxon>
        <taxon>Filobasidiales</taxon>
        <taxon>Filobasidiaceae</taxon>
        <taxon>Naganishia</taxon>
    </lineage>
</organism>